<feature type="domain" description="PTS EIIA type-4" evidence="8">
    <location>
        <begin position="3"/>
        <end position="127"/>
    </location>
</feature>
<evidence type="ECO:0000256" key="1">
    <source>
        <dbReference type="ARBA" id="ARBA00004496"/>
    </source>
</evidence>
<keyword evidence="6" id="KW-0598">Phosphotransferase system</keyword>
<dbReference type="STRING" id="994573.T472_0209480"/>
<evidence type="ECO:0000256" key="7">
    <source>
        <dbReference type="ARBA" id="ARBA00022777"/>
    </source>
</evidence>
<reference evidence="9 10" key="1">
    <citation type="journal article" date="2014" name="Genome Announc.">
        <title>Genome Sequence of Youngiibacter fragilis, the Type Strain of the Genus Youngiibacter.</title>
        <authorList>
            <person name="Wawrik C.B."/>
            <person name="Callaghan A.V."/>
            <person name="Stamps B.W."/>
            <person name="Wawrik B."/>
        </authorList>
    </citation>
    <scope>NUCLEOTIDE SEQUENCE [LARGE SCALE GENOMIC DNA]</scope>
    <source>
        <strain evidence="9 10">232.1</strain>
    </source>
</reference>
<evidence type="ECO:0000256" key="5">
    <source>
        <dbReference type="ARBA" id="ARBA00022679"/>
    </source>
</evidence>
<dbReference type="Proteomes" id="UP000017747">
    <property type="component" value="Unassembled WGS sequence"/>
</dbReference>
<evidence type="ECO:0000256" key="6">
    <source>
        <dbReference type="ARBA" id="ARBA00022683"/>
    </source>
</evidence>
<dbReference type="Pfam" id="PF03610">
    <property type="entry name" value="EIIA-man"/>
    <property type="match status" value="1"/>
</dbReference>
<dbReference type="GO" id="GO:0016301">
    <property type="term" value="F:kinase activity"/>
    <property type="evidence" value="ECO:0007669"/>
    <property type="project" value="UniProtKB-KW"/>
</dbReference>
<dbReference type="InterPro" id="IPR033887">
    <property type="entry name" value="PTS_IIA_man"/>
</dbReference>
<dbReference type="InterPro" id="IPR051471">
    <property type="entry name" value="Bacterial_PTS_sugar_comp"/>
</dbReference>
<keyword evidence="4" id="KW-0762">Sugar transport</keyword>
<protein>
    <submittedName>
        <fullName evidence="9">PTS mannose transporter subunit IIAB</fullName>
    </submittedName>
</protein>
<keyword evidence="5" id="KW-0808">Transferase</keyword>
<keyword evidence="10" id="KW-1185">Reference proteome</keyword>
<sequence length="130" mass="14243">MSNRALLVITHGNFGIELVKSVEMIMGEQEDVSALGLNPGESVEDLRESADRIVEANKEAGKETIILVDILGGSPSNVALYLLKKHGIKLVTGVNMYMLIEMFSQKDSVESADELCDIMIETATENIKKF</sequence>
<accession>V7I713</accession>
<name>V7I713_9CLOT</name>
<evidence type="ECO:0000259" key="8">
    <source>
        <dbReference type="PROSITE" id="PS51096"/>
    </source>
</evidence>
<keyword evidence="2" id="KW-0813">Transport</keyword>
<dbReference type="SUPFAM" id="SSF53062">
    <property type="entry name" value="PTS system fructose IIA component-like"/>
    <property type="match status" value="1"/>
</dbReference>
<dbReference type="InterPro" id="IPR004701">
    <property type="entry name" value="PTS_EIIA_man-typ"/>
</dbReference>
<organism evidence="9 10">
    <name type="scientific">Youngiibacter fragilis 232.1</name>
    <dbReference type="NCBI Taxonomy" id="994573"/>
    <lineage>
        <taxon>Bacteria</taxon>
        <taxon>Bacillati</taxon>
        <taxon>Bacillota</taxon>
        <taxon>Clostridia</taxon>
        <taxon>Eubacteriales</taxon>
        <taxon>Clostridiaceae</taxon>
        <taxon>Youngiibacter</taxon>
    </lineage>
</organism>
<dbReference type="PANTHER" id="PTHR33799:SF1">
    <property type="entry name" value="PTS SYSTEM MANNOSE-SPECIFIC EIIAB COMPONENT-RELATED"/>
    <property type="match status" value="1"/>
</dbReference>
<evidence type="ECO:0000256" key="4">
    <source>
        <dbReference type="ARBA" id="ARBA00022597"/>
    </source>
</evidence>
<dbReference type="PROSITE" id="PS51096">
    <property type="entry name" value="PTS_EIIA_TYPE_4"/>
    <property type="match status" value="1"/>
</dbReference>
<gene>
    <name evidence="9" type="ORF">T472_0209480</name>
</gene>
<dbReference type="PANTHER" id="PTHR33799">
    <property type="entry name" value="PTS PERMEASE-RELATED-RELATED"/>
    <property type="match status" value="1"/>
</dbReference>
<keyword evidence="7" id="KW-0418">Kinase</keyword>
<evidence type="ECO:0000256" key="2">
    <source>
        <dbReference type="ARBA" id="ARBA00022448"/>
    </source>
</evidence>
<dbReference type="AlphaFoldDB" id="V7I713"/>
<dbReference type="GO" id="GO:0016020">
    <property type="term" value="C:membrane"/>
    <property type="evidence" value="ECO:0007669"/>
    <property type="project" value="InterPro"/>
</dbReference>
<proteinExistence type="predicted"/>
<dbReference type="OrthoDB" id="9799827at2"/>
<dbReference type="Gene3D" id="3.40.50.510">
    <property type="entry name" value="Phosphotransferase system, mannose-type IIA component"/>
    <property type="match status" value="1"/>
</dbReference>
<dbReference type="RefSeq" id="WP_023387642.1">
    <property type="nucleotide sequence ID" value="NZ_AXUN02000172.1"/>
</dbReference>
<comment type="caution">
    <text evidence="9">The sequence shown here is derived from an EMBL/GenBank/DDBJ whole genome shotgun (WGS) entry which is preliminary data.</text>
</comment>
<evidence type="ECO:0000313" key="9">
    <source>
        <dbReference type="EMBL" id="ETA80797.1"/>
    </source>
</evidence>
<dbReference type="GO" id="GO:0009401">
    <property type="term" value="P:phosphoenolpyruvate-dependent sugar phosphotransferase system"/>
    <property type="evidence" value="ECO:0007669"/>
    <property type="project" value="UniProtKB-KW"/>
</dbReference>
<dbReference type="GO" id="GO:0005737">
    <property type="term" value="C:cytoplasm"/>
    <property type="evidence" value="ECO:0007669"/>
    <property type="project" value="UniProtKB-SubCell"/>
</dbReference>
<dbReference type="InterPro" id="IPR036662">
    <property type="entry name" value="PTS_EIIA_man-typ_sf"/>
</dbReference>
<comment type="subcellular location">
    <subcellularLocation>
        <location evidence="1">Cytoplasm</location>
    </subcellularLocation>
</comment>
<evidence type="ECO:0000313" key="10">
    <source>
        <dbReference type="Proteomes" id="UP000017747"/>
    </source>
</evidence>
<dbReference type="CDD" id="cd00006">
    <property type="entry name" value="PTS_IIA_man"/>
    <property type="match status" value="1"/>
</dbReference>
<dbReference type="EMBL" id="AXUN02000172">
    <property type="protein sequence ID" value="ETA80797.1"/>
    <property type="molecule type" value="Genomic_DNA"/>
</dbReference>
<dbReference type="eggNOG" id="COG2893">
    <property type="taxonomic scope" value="Bacteria"/>
</dbReference>
<keyword evidence="3" id="KW-0963">Cytoplasm</keyword>
<evidence type="ECO:0000256" key="3">
    <source>
        <dbReference type="ARBA" id="ARBA00022490"/>
    </source>
</evidence>